<organism evidence="3 4">
    <name type="scientific">Protea cynaroides</name>
    <dbReference type="NCBI Taxonomy" id="273540"/>
    <lineage>
        <taxon>Eukaryota</taxon>
        <taxon>Viridiplantae</taxon>
        <taxon>Streptophyta</taxon>
        <taxon>Embryophyta</taxon>
        <taxon>Tracheophyta</taxon>
        <taxon>Spermatophyta</taxon>
        <taxon>Magnoliopsida</taxon>
        <taxon>Proteales</taxon>
        <taxon>Proteaceae</taxon>
        <taxon>Protea</taxon>
    </lineage>
</organism>
<comment type="caution">
    <text evidence="3">The sequence shown here is derived from an EMBL/GenBank/DDBJ whole genome shotgun (WGS) entry which is preliminary data.</text>
</comment>
<evidence type="ECO:0000313" key="4">
    <source>
        <dbReference type="Proteomes" id="UP001141806"/>
    </source>
</evidence>
<keyword evidence="2" id="KW-0698">rRNA processing</keyword>
<dbReference type="Proteomes" id="UP001141806">
    <property type="component" value="Unassembled WGS sequence"/>
</dbReference>
<evidence type="ECO:0000313" key="3">
    <source>
        <dbReference type="EMBL" id="KAJ4981735.1"/>
    </source>
</evidence>
<sequence>MLWQKNPEPLYIDDLENTLDETMMLLFNAEIGDGSIDEVAEQLMIMHEDRLQGNYESVEKLRKSSLGTEVVSQSRQLRWHGKQGSRCPSKKWRLHHLKQWKFF</sequence>
<keyword evidence="4" id="KW-1185">Reference proteome</keyword>
<dbReference type="OrthoDB" id="263560at2759"/>
<dbReference type="EMBL" id="JAMYWD010000001">
    <property type="protein sequence ID" value="KAJ4981735.1"/>
    <property type="molecule type" value="Genomic_DNA"/>
</dbReference>
<dbReference type="PANTHER" id="PTHR21250">
    <property type="entry name" value="PRE-RRNA-PROCESSING PROTEIN TSR2 HOMOLOG"/>
    <property type="match status" value="1"/>
</dbReference>
<gene>
    <name evidence="3" type="ORF">NE237_032572</name>
</gene>
<evidence type="ECO:0000256" key="2">
    <source>
        <dbReference type="ARBA" id="ARBA00022552"/>
    </source>
</evidence>
<dbReference type="InterPro" id="IPR019398">
    <property type="entry name" value="Pre-rRNA_process_TSR2"/>
</dbReference>
<name>A0A9Q0R3P1_9MAGN</name>
<accession>A0A9Q0R3P1</accession>
<reference evidence="3" key="1">
    <citation type="journal article" date="2023" name="Plant J.">
        <title>The genome of the king protea, Protea cynaroides.</title>
        <authorList>
            <person name="Chang J."/>
            <person name="Duong T.A."/>
            <person name="Schoeman C."/>
            <person name="Ma X."/>
            <person name="Roodt D."/>
            <person name="Barker N."/>
            <person name="Li Z."/>
            <person name="Van de Peer Y."/>
            <person name="Mizrachi E."/>
        </authorList>
    </citation>
    <scope>NUCLEOTIDE SEQUENCE</scope>
    <source>
        <tissue evidence="3">Young leaves</tissue>
    </source>
</reference>
<protein>
    <submittedName>
        <fullName evidence="3">Uncharacterized protein</fullName>
    </submittedName>
</protein>
<comment type="similarity">
    <text evidence="1">Belongs to the TSR2 family.</text>
</comment>
<dbReference type="AlphaFoldDB" id="A0A9Q0R3P1"/>
<dbReference type="GO" id="GO:0006364">
    <property type="term" value="P:rRNA processing"/>
    <property type="evidence" value="ECO:0007669"/>
    <property type="project" value="UniProtKB-KW"/>
</dbReference>
<proteinExistence type="inferred from homology"/>
<evidence type="ECO:0000256" key="1">
    <source>
        <dbReference type="ARBA" id="ARBA00006524"/>
    </source>
</evidence>